<dbReference type="InterPro" id="IPR011330">
    <property type="entry name" value="Glyco_hydro/deAcase_b/a-brl"/>
</dbReference>
<dbReference type="GO" id="GO:0030599">
    <property type="term" value="F:pectinesterase activity"/>
    <property type="evidence" value="ECO:0007669"/>
    <property type="project" value="InterPro"/>
</dbReference>
<dbReference type="SUPFAM" id="SSF52266">
    <property type="entry name" value="SGNH hydrolase"/>
    <property type="match status" value="1"/>
</dbReference>
<comment type="similarity">
    <text evidence="1">Belongs to the 'GDSL' lipolytic enzyme family.</text>
</comment>
<dbReference type="PANTHER" id="PTHR43695">
    <property type="entry name" value="PUTATIVE (AFU_ORTHOLOGUE AFUA_2G17250)-RELATED"/>
    <property type="match status" value="1"/>
</dbReference>
<dbReference type="GO" id="GO:0042545">
    <property type="term" value="P:cell wall modification"/>
    <property type="evidence" value="ECO:0007669"/>
    <property type="project" value="InterPro"/>
</dbReference>
<dbReference type="Proteomes" id="UP000004849">
    <property type="component" value="Unassembled WGS sequence"/>
</dbReference>
<evidence type="ECO:0000256" key="1">
    <source>
        <dbReference type="ARBA" id="ARBA00008668"/>
    </source>
</evidence>
<dbReference type="PROSITE" id="PS51677">
    <property type="entry name" value="NODB"/>
    <property type="match status" value="1"/>
</dbReference>
<organism evidence="5 6">
    <name type="scientific">Phocaeicola dorei DSM 17855</name>
    <dbReference type="NCBI Taxonomy" id="483217"/>
    <lineage>
        <taxon>Bacteria</taxon>
        <taxon>Pseudomonadati</taxon>
        <taxon>Bacteroidota</taxon>
        <taxon>Bacteroidia</taxon>
        <taxon>Bacteroidales</taxon>
        <taxon>Bacteroidaceae</taxon>
        <taxon>Phocaeicola</taxon>
    </lineage>
</organism>
<reference evidence="5 6" key="2">
    <citation type="submission" date="2008-10" db="EMBL/GenBank/DDBJ databases">
        <authorList>
            <person name="Fulton L."/>
            <person name="Clifton S."/>
            <person name="Fulton B."/>
            <person name="Xu J."/>
            <person name="Minx P."/>
            <person name="Pepin K.H."/>
            <person name="Johnson M."/>
            <person name="Thiruvilangam P."/>
            <person name="Bhonagiri V."/>
            <person name="Nash W.E."/>
            <person name="Mardis E.R."/>
            <person name="Wilson R.K."/>
        </authorList>
    </citation>
    <scope>NUCLEOTIDE SEQUENCE [LARGE SCALE GENOMIC DNA]</scope>
    <source>
        <strain evidence="5 6">DSM 17855</strain>
    </source>
</reference>
<dbReference type="CDD" id="cd01821">
    <property type="entry name" value="Rhamnogalacturan_acetylesterase_like"/>
    <property type="match status" value="1"/>
</dbReference>
<dbReference type="Pfam" id="PF01095">
    <property type="entry name" value="Pectinesterase"/>
    <property type="match status" value="1"/>
</dbReference>
<dbReference type="InterPro" id="IPR036514">
    <property type="entry name" value="SGNH_hydro_sf"/>
</dbReference>
<evidence type="ECO:0000313" key="6">
    <source>
        <dbReference type="Proteomes" id="UP000004849"/>
    </source>
</evidence>
<feature type="domain" description="NodB homology" evidence="4">
    <location>
        <begin position="368"/>
        <end position="593"/>
    </location>
</feature>
<evidence type="ECO:0000313" key="5">
    <source>
        <dbReference type="EMBL" id="EEB23964.1"/>
    </source>
</evidence>
<dbReference type="InterPro" id="IPR013830">
    <property type="entry name" value="SGNH_hydro"/>
</dbReference>
<dbReference type="InterPro" id="IPR000070">
    <property type="entry name" value="Pectinesterase_cat"/>
</dbReference>
<dbReference type="GO" id="GO:0005975">
    <property type="term" value="P:carbohydrate metabolic process"/>
    <property type="evidence" value="ECO:0007669"/>
    <property type="project" value="InterPro"/>
</dbReference>
<proteinExistence type="inferred from homology"/>
<dbReference type="CDD" id="cd10918">
    <property type="entry name" value="CE4_NodB_like_5s_6s"/>
    <property type="match status" value="1"/>
</dbReference>
<protein>
    <recommendedName>
        <fullName evidence="4">NodB homology domain-containing protein</fullName>
    </recommendedName>
</protein>
<keyword evidence="3" id="KW-0063">Aspartyl esterase</keyword>
<name>B6W1J2_9BACT</name>
<dbReference type="InterPro" id="IPR011050">
    <property type="entry name" value="Pectin_lyase_fold/virulence"/>
</dbReference>
<sequence length="653" mass="74198">MVSFLVLVYFCLNLLTYKMYMKNMKLKVLLALCALLLLSAFIAERKEPITIFMIGDSTMANKSLKNGNIERGWGQMFPGYFTEEVVVDNHAMNGRSSLSFINEGRWDVVLSKIHKGDYVFIQFGHNDEKPRATLHTEPGSTFDDNLRRFVNETRAKGGNPVLFNSIVRRNFPPKGVTEIKGSYEKEGPVLVDTHGEYLESPRRVAGEMNVPFIDLNKLTHDLVTGMGVENSRKLFMWIPAGQYEFCPEGKIDNTHLNIYGGRIVAGLVVDALMEEVPALAKYVRRYDYVVAKDGSGDFFTVQEAVNAAVGGGKKTISILVRPGVYEEYVSMPESSPRIELVKQTGAEIRDNGFTQDVYVAPYKGDRVCAISYTFDDGLQEHYTLLFPKLEKYGFKGTFWIWGKCIENESAMQGKPRMSWAQIKEMSDKGQEISSHSWSHTNLKRVSLEEVKMEVEKNDSILYEKTGKIPRTFCYPFNAVNSDILKITSKNRVGTRTEQYPIGGDKSKSTPESLDKWVESLVNSGRWGVAMIHGISQGYDAFLNPEILWEHFSKVKALENKIWVGTFREVAAYTKEREKIRLNVLEKENGYNITPHLDMNAQLFTEPLTMVLKSVGNRVSEIRQDGKKLFLKKDADKILFDFNPYGGMIQIRFI</sequence>
<evidence type="ECO:0000259" key="4">
    <source>
        <dbReference type="PROSITE" id="PS51677"/>
    </source>
</evidence>
<reference evidence="5 6" key="1">
    <citation type="submission" date="2008-10" db="EMBL/GenBank/DDBJ databases">
        <title>Draft genome sequence of Bacteroides dorei (DSM 17855).</title>
        <authorList>
            <person name="Sudarsanam P."/>
            <person name="Ley R."/>
            <person name="Guruge J."/>
            <person name="Turnbaugh P.J."/>
            <person name="Mahowald M."/>
            <person name="Liep D."/>
            <person name="Gordon J."/>
        </authorList>
    </citation>
    <scope>NUCLEOTIDE SEQUENCE [LARGE SCALE GENOMIC DNA]</scope>
    <source>
        <strain evidence="5 6">DSM 17855</strain>
    </source>
</reference>
<gene>
    <name evidence="5" type="ORF">BACDOR_03380</name>
</gene>
<evidence type="ECO:0000256" key="2">
    <source>
        <dbReference type="ARBA" id="ARBA00022801"/>
    </source>
</evidence>
<accession>B6W1J2</accession>
<dbReference type="GO" id="GO:0016810">
    <property type="term" value="F:hydrolase activity, acting on carbon-nitrogen (but not peptide) bonds"/>
    <property type="evidence" value="ECO:0007669"/>
    <property type="project" value="InterPro"/>
</dbReference>
<dbReference type="HOGENOM" id="CLU_482058_0_0_10"/>
<dbReference type="InterPro" id="IPR037459">
    <property type="entry name" value="RhgT-like"/>
</dbReference>
<dbReference type="Pfam" id="PF13472">
    <property type="entry name" value="Lipase_GDSL_2"/>
    <property type="match status" value="1"/>
</dbReference>
<dbReference type="InterPro" id="IPR002509">
    <property type="entry name" value="NODB_dom"/>
</dbReference>
<dbReference type="InterPro" id="IPR012334">
    <property type="entry name" value="Pectin_lyas_fold"/>
</dbReference>
<dbReference type="Gene3D" id="2.160.20.10">
    <property type="entry name" value="Single-stranded right-handed beta-helix, Pectin lyase-like"/>
    <property type="match status" value="1"/>
</dbReference>
<dbReference type="PANTHER" id="PTHR43695:SF1">
    <property type="entry name" value="RHAMNOGALACTURONAN ACETYLESTERASE"/>
    <property type="match status" value="1"/>
</dbReference>
<dbReference type="Gene3D" id="3.40.50.1110">
    <property type="entry name" value="SGNH hydrolase"/>
    <property type="match status" value="1"/>
</dbReference>
<dbReference type="Pfam" id="PF01522">
    <property type="entry name" value="Polysacc_deac_1"/>
    <property type="match status" value="1"/>
</dbReference>
<dbReference type="Gene3D" id="3.20.20.370">
    <property type="entry name" value="Glycoside hydrolase/deacetylase"/>
    <property type="match status" value="1"/>
</dbReference>
<dbReference type="AlphaFoldDB" id="B6W1J2"/>
<dbReference type="SUPFAM" id="SSF88713">
    <property type="entry name" value="Glycoside hydrolase/deacetylase"/>
    <property type="match status" value="1"/>
</dbReference>
<keyword evidence="2" id="KW-0378">Hydrolase</keyword>
<evidence type="ECO:0000256" key="3">
    <source>
        <dbReference type="ARBA" id="ARBA00023085"/>
    </source>
</evidence>
<dbReference type="EMBL" id="ABWZ01000071">
    <property type="protein sequence ID" value="EEB23964.1"/>
    <property type="molecule type" value="Genomic_DNA"/>
</dbReference>
<dbReference type="SUPFAM" id="SSF51126">
    <property type="entry name" value="Pectin lyase-like"/>
    <property type="match status" value="1"/>
</dbReference>